<accession>A0ABX8SPD9</accession>
<proteinExistence type="predicted"/>
<protein>
    <submittedName>
        <fullName evidence="1">ORF8</fullName>
    </submittedName>
</protein>
<sequence length="174" mass="20224">MALNLEAEEENLSSDTEVELPLQVPKVSSSFYYYSGSKYSLPNMCSNCFTYVFPREVQNCYGSVFIESPATFSFSEYDFGSVFEQFEEVELEFVFPFYDLFQCILNFKWYSYDLEYAADIDTDNNTALCTFPNIDYWPPILAWFARQCLSNSISFFDNVKLRNNEAGEYGTIFA</sequence>
<organism evidence="1 2">
    <name type="scientific">Psittacine adenovirus 2</name>
    <dbReference type="NCBI Taxonomy" id="1301246"/>
    <lineage>
        <taxon>Viruses</taxon>
        <taxon>Varidnaviria</taxon>
        <taxon>Bamfordvirae</taxon>
        <taxon>Preplasmiviricota</taxon>
        <taxon>Polisuviricotina</taxon>
        <taxon>Pharingeaviricetes</taxon>
        <taxon>Rowavirales</taxon>
        <taxon>Adenoviridae</taxon>
        <taxon>Siadenovirus</taxon>
        <taxon>Siadenovirus cinerei</taxon>
    </lineage>
</organism>
<reference evidence="1 2" key="1">
    <citation type="submission" date="2021-07" db="EMBL/GenBank/DDBJ databases">
        <title>Genomic characterization of psittacine adenovirus 2, a siadenovirus determined from a moribund African grey parrot (Psittacus erithacus).</title>
        <authorList>
            <person name="Surphlis A.C."/>
            <person name="Dill-Okubo J.A."/>
            <person name="Harrach B."/>
            <person name="Waltzek T.B."/>
            <person name="Subramaniam K."/>
        </authorList>
    </citation>
    <scope>NUCLEOTIDE SEQUENCE [LARGE SCALE GENOMIC DNA]</scope>
    <source>
        <strain evidence="1 2">WVL19065-01E</strain>
    </source>
</reference>
<name>A0ABX8SPD9_9ADEN</name>
<keyword evidence="2" id="KW-1185">Reference proteome</keyword>
<dbReference type="EMBL" id="MZ562791">
    <property type="protein sequence ID" value="QXX30968.1"/>
    <property type="molecule type" value="Genomic_DNA"/>
</dbReference>
<evidence type="ECO:0000313" key="1">
    <source>
        <dbReference type="EMBL" id="QXX30968.1"/>
    </source>
</evidence>
<dbReference type="Proteomes" id="UP000827153">
    <property type="component" value="Segment"/>
</dbReference>
<evidence type="ECO:0000313" key="2">
    <source>
        <dbReference type="Proteomes" id="UP000827153"/>
    </source>
</evidence>